<gene>
    <name evidence="1" type="ORF">KDA82_02670</name>
</gene>
<accession>A0A8T4IJ59</accession>
<reference evidence="1" key="1">
    <citation type="submission" date="2021-04" db="EMBL/GenBank/DDBJ databases">
        <title>Sequencing of actinobacteria type strains.</title>
        <authorList>
            <person name="Nguyen G.-S."/>
            <person name="Wentzel A."/>
        </authorList>
    </citation>
    <scope>NUCLEOTIDE SEQUENCE</scope>
    <source>
        <strain evidence="1">DSM 42095</strain>
    </source>
</reference>
<sequence length="367" mass="37999">MIVVRPGAYRQYPAGHNRFALVLEQRFRDHVRIESPSRYGAWDTVTAEPGRTLTDVLRSDVPQDSDVLIVAQDDRLLTAPDSEVGPRRTVAALRAGTGPLALDQLGTLLTSLEKTDPEALGLADAALGDAIATSGGLVLEEALTESVAKMAFTAPVRSRTGTGAFRPGTVRSAPAGLRGLDLTGDGAGGTDGTGSTAVPVTGQIAVKGWPVVRAREPRPAACQELFEKLTGLSHYPLVLTVEDGTVTDMKATEPGTATAATALARLFADDRGHAEVTGLEFGLNPAAPQLPFNSESNAASTGRAAVSVHLVLGELPRTAFQLVLDCATSSLTGLGGTAPLAGAGTAPAGQQPRRRMNRVTAANCGCH</sequence>
<protein>
    <submittedName>
        <fullName evidence="1">Uncharacterized protein</fullName>
    </submittedName>
</protein>
<dbReference type="EMBL" id="JAGSMN010000053">
    <property type="protein sequence ID" value="MBR7671958.1"/>
    <property type="molecule type" value="Genomic_DNA"/>
</dbReference>
<proteinExistence type="predicted"/>
<organism evidence="1 2">
    <name type="scientific">Streptomyces daliensis</name>
    <dbReference type="NCBI Taxonomy" id="299421"/>
    <lineage>
        <taxon>Bacteria</taxon>
        <taxon>Bacillati</taxon>
        <taxon>Actinomycetota</taxon>
        <taxon>Actinomycetes</taxon>
        <taxon>Kitasatosporales</taxon>
        <taxon>Streptomycetaceae</taxon>
        <taxon>Streptomyces</taxon>
    </lineage>
</organism>
<dbReference type="AlphaFoldDB" id="A0A8T4IJ59"/>
<keyword evidence="2" id="KW-1185">Reference proteome</keyword>
<comment type="caution">
    <text evidence="1">The sequence shown here is derived from an EMBL/GenBank/DDBJ whole genome shotgun (WGS) entry which is preliminary data.</text>
</comment>
<evidence type="ECO:0000313" key="1">
    <source>
        <dbReference type="EMBL" id="MBR7671958.1"/>
    </source>
</evidence>
<evidence type="ECO:0000313" key="2">
    <source>
        <dbReference type="Proteomes" id="UP000675554"/>
    </source>
</evidence>
<dbReference type="Proteomes" id="UP000675554">
    <property type="component" value="Unassembled WGS sequence"/>
</dbReference>
<name>A0A8T4IJ59_9ACTN</name>